<evidence type="ECO:0000259" key="1">
    <source>
        <dbReference type="Pfam" id="PF13358"/>
    </source>
</evidence>
<dbReference type="NCBIfam" id="NF033545">
    <property type="entry name" value="transpos_IS630"/>
    <property type="match status" value="1"/>
</dbReference>
<reference evidence="3 4" key="1">
    <citation type="journal article" date="2017" name="Nat. Microbiol.">
        <title>Natural product diversity associated with the nematode symbionts Photorhabdus and Xenorhabdus.</title>
        <authorList>
            <person name="Tobias N.J."/>
            <person name="Wolff H."/>
            <person name="Djahanschiri B."/>
            <person name="Grundmann F."/>
            <person name="Kronenwerth M."/>
            <person name="Shi Y.M."/>
            <person name="Simonyi S."/>
            <person name="Grun P."/>
            <person name="Shapiro-Ilan D."/>
            <person name="Pidot S.J."/>
            <person name="Stinear T.P."/>
            <person name="Ebersberger I."/>
            <person name="Bode H.B."/>
        </authorList>
    </citation>
    <scope>NUCLEOTIDE SEQUENCE [LARGE SCALE GENOMIC DNA]</scope>
    <source>
        <strain evidence="3 4">DSM 17903</strain>
    </source>
</reference>
<organism evidence="3 4">
    <name type="scientific">Xenorhabdus hominickii</name>
    <dbReference type="NCBI Taxonomy" id="351679"/>
    <lineage>
        <taxon>Bacteria</taxon>
        <taxon>Pseudomonadati</taxon>
        <taxon>Pseudomonadota</taxon>
        <taxon>Gammaproteobacteria</taxon>
        <taxon>Enterobacterales</taxon>
        <taxon>Morganellaceae</taxon>
        <taxon>Xenorhabdus</taxon>
    </lineage>
</organism>
<dbReference type="InterPro" id="IPR036397">
    <property type="entry name" value="RNaseH_sf"/>
</dbReference>
<dbReference type="InterPro" id="IPR047655">
    <property type="entry name" value="Transpos_IS630-like"/>
</dbReference>
<dbReference type="Pfam" id="PF13358">
    <property type="entry name" value="DDE_3"/>
    <property type="match status" value="1"/>
</dbReference>
<proteinExistence type="predicted"/>
<evidence type="ECO:0000259" key="2">
    <source>
        <dbReference type="Pfam" id="PF13592"/>
    </source>
</evidence>
<dbReference type="PANTHER" id="PTHR46564">
    <property type="entry name" value="TRANSPOSASE"/>
    <property type="match status" value="1"/>
</dbReference>
<dbReference type="EMBL" id="NJAI01000054">
    <property type="protein sequence ID" value="PHM49819.1"/>
    <property type="molecule type" value="Genomic_DNA"/>
</dbReference>
<name>A0A2G0PSC9_XENHO</name>
<dbReference type="STRING" id="351679.A9255_00660"/>
<dbReference type="GO" id="GO:0003676">
    <property type="term" value="F:nucleic acid binding"/>
    <property type="evidence" value="ECO:0007669"/>
    <property type="project" value="InterPro"/>
</dbReference>
<accession>A0A2G0PSC9</accession>
<feature type="domain" description="Tc1-like transposase DDE" evidence="1">
    <location>
        <begin position="134"/>
        <end position="271"/>
    </location>
</feature>
<dbReference type="InterPro" id="IPR025959">
    <property type="entry name" value="Winged_HTH_dom"/>
</dbReference>
<dbReference type="InterPro" id="IPR038717">
    <property type="entry name" value="Tc1-like_DDE_dom"/>
</dbReference>
<evidence type="ECO:0000313" key="3">
    <source>
        <dbReference type="EMBL" id="PHM49819.1"/>
    </source>
</evidence>
<evidence type="ECO:0000313" key="4">
    <source>
        <dbReference type="Proteomes" id="UP000225433"/>
    </source>
</evidence>
<dbReference type="AlphaFoldDB" id="A0A2G0PSC9"/>
<comment type="caution">
    <text evidence="3">The sequence shown here is derived from an EMBL/GenBank/DDBJ whole genome shotgun (WGS) entry which is preliminary data.</text>
</comment>
<dbReference type="Pfam" id="PF13592">
    <property type="entry name" value="HTH_33"/>
    <property type="match status" value="1"/>
</dbReference>
<dbReference type="Gene3D" id="3.30.420.10">
    <property type="entry name" value="Ribonuclease H-like superfamily/Ribonuclease H"/>
    <property type="match status" value="1"/>
</dbReference>
<gene>
    <name evidence="3" type="ORF">Xhom_05007</name>
</gene>
<protein>
    <submittedName>
        <fullName evidence="3">Transposase</fullName>
    </submittedName>
</protein>
<dbReference type="Proteomes" id="UP000225433">
    <property type="component" value="Unassembled WGS sequence"/>
</dbReference>
<sequence length="294" mass="33942">MKIHPDTAGRWFKRYQAEGNTAIVAKKRGPKNKVGRLNAIQQQKVIEAIRNHMPEHYNLGFALWTRRAVGALINLFWRIDIPVRTLGDYLKRWGFTPQKPLKKAWEQDPARVQTWLNEEYPRIQELAQKEKAHIFWGDETGIRNTEQHGRCYAPKGQTPTQPIPVKRHTLNMISAISNQGTVRFMLYESNMTADRLLKFMRALIASSEGKNFLILDNLRVHHAKKVKDWLEQASVKQRLEVFYLPAYSPELNPDEYLNCDIKGMIHSGPAMCSVKDIKKGHVLVCVNYNDDPSA</sequence>
<dbReference type="PANTHER" id="PTHR46564:SF1">
    <property type="entry name" value="TRANSPOSASE"/>
    <property type="match status" value="1"/>
</dbReference>
<feature type="domain" description="Winged helix-turn helix" evidence="2">
    <location>
        <begin position="61"/>
        <end position="119"/>
    </location>
</feature>